<gene>
    <name evidence="1" type="ORF">LTRI10_LOCUS45782</name>
</gene>
<dbReference type="EMBL" id="OZ034821">
    <property type="protein sequence ID" value="CAL1406028.1"/>
    <property type="molecule type" value="Genomic_DNA"/>
</dbReference>
<dbReference type="Proteomes" id="UP001497516">
    <property type="component" value="Chromosome 8"/>
</dbReference>
<proteinExistence type="predicted"/>
<evidence type="ECO:0000313" key="1">
    <source>
        <dbReference type="EMBL" id="CAL1406028.1"/>
    </source>
</evidence>
<dbReference type="AlphaFoldDB" id="A0AAV2G8D8"/>
<accession>A0AAV2G8D8</accession>
<organism evidence="1 2">
    <name type="scientific">Linum trigynum</name>
    <dbReference type="NCBI Taxonomy" id="586398"/>
    <lineage>
        <taxon>Eukaryota</taxon>
        <taxon>Viridiplantae</taxon>
        <taxon>Streptophyta</taxon>
        <taxon>Embryophyta</taxon>
        <taxon>Tracheophyta</taxon>
        <taxon>Spermatophyta</taxon>
        <taxon>Magnoliopsida</taxon>
        <taxon>eudicotyledons</taxon>
        <taxon>Gunneridae</taxon>
        <taxon>Pentapetalae</taxon>
        <taxon>rosids</taxon>
        <taxon>fabids</taxon>
        <taxon>Malpighiales</taxon>
        <taxon>Linaceae</taxon>
        <taxon>Linum</taxon>
    </lineage>
</organism>
<protein>
    <submittedName>
        <fullName evidence="1">Uncharacterized protein</fullName>
    </submittedName>
</protein>
<keyword evidence="2" id="KW-1185">Reference proteome</keyword>
<name>A0AAV2G8D8_9ROSI</name>
<sequence length="107" mass="12994">MDMFTMFRCRAKMSGVLIHPQWHNLLFIDELYYRELCVEFYSTFIHEVPTSKRNQPYVEFMLGRHHNVMNYDSFDQATGLDNTVMTMLKREYARDFIYQKAYRAICL</sequence>
<evidence type="ECO:0000313" key="2">
    <source>
        <dbReference type="Proteomes" id="UP001497516"/>
    </source>
</evidence>
<reference evidence="1 2" key="1">
    <citation type="submission" date="2024-04" db="EMBL/GenBank/DDBJ databases">
        <authorList>
            <person name="Fracassetti M."/>
        </authorList>
    </citation>
    <scope>NUCLEOTIDE SEQUENCE [LARGE SCALE GENOMIC DNA]</scope>
</reference>